<keyword evidence="2" id="KW-1185">Reference proteome</keyword>
<evidence type="ECO:0000313" key="2">
    <source>
        <dbReference type="Proteomes" id="UP001283361"/>
    </source>
</evidence>
<dbReference type="EMBL" id="JAWDGP010002977">
    <property type="protein sequence ID" value="KAK3778352.1"/>
    <property type="molecule type" value="Genomic_DNA"/>
</dbReference>
<accession>A0AAE1DPX3</accession>
<evidence type="ECO:0000313" key="1">
    <source>
        <dbReference type="EMBL" id="KAK3778352.1"/>
    </source>
</evidence>
<dbReference type="AlphaFoldDB" id="A0AAE1DPX3"/>
<sequence>MTEGKADNSGGQTMFAVTIKRFCDRTLTSSFILVSGCGVSSNQLCPWLGGKKSAISYEKNHERGGRRSPHVEGCTTRHSHMATIAIARNAFLSSETVTDHSFVLCLSDPMRLSQTTVMSCVYLTHETVSDHSRVLCLSDPVRLSQTTVVSCVYLTHETVSDHSHVLCLSDPVRLSETTIAPCVYLTQ</sequence>
<gene>
    <name evidence="1" type="ORF">RRG08_016816</name>
</gene>
<name>A0AAE1DPX3_9GAST</name>
<proteinExistence type="predicted"/>
<protein>
    <submittedName>
        <fullName evidence="1">Uncharacterized protein</fullName>
    </submittedName>
</protein>
<organism evidence="1 2">
    <name type="scientific">Elysia crispata</name>
    <name type="common">lettuce slug</name>
    <dbReference type="NCBI Taxonomy" id="231223"/>
    <lineage>
        <taxon>Eukaryota</taxon>
        <taxon>Metazoa</taxon>
        <taxon>Spiralia</taxon>
        <taxon>Lophotrochozoa</taxon>
        <taxon>Mollusca</taxon>
        <taxon>Gastropoda</taxon>
        <taxon>Heterobranchia</taxon>
        <taxon>Euthyneura</taxon>
        <taxon>Panpulmonata</taxon>
        <taxon>Sacoglossa</taxon>
        <taxon>Placobranchoidea</taxon>
        <taxon>Plakobranchidae</taxon>
        <taxon>Elysia</taxon>
    </lineage>
</organism>
<reference evidence="1" key="1">
    <citation type="journal article" date="2023" name="G3 (Bethesda)">
        <title>A reference genome for the long-term kleptoplast-retaining sea slug Elysia crispata morphotype clarki.</title>
        <authorList>
            <person name="Eastman K.E."/>
            <person name="Pendleton A.L."/>
            <person name="Shaikh M.A."/>
            <person name="Suttiyut T."/>
            <person name="Ogas R."/>
            <person name="Tomko P."/>
            <person name="Gavelis G."/>
            <person name="Widhalm J.R."/>
            <person name="Wisecaver J.H."/>
        </authorList>
    </citation>
    <scope>NUCLEOTIDE SEQUENCE</scope>
    <source>
        <strain evidence="1">ECLA1</strain>
    </source>
</reference>
<comment type="caution">
    <text evidence="1">The sequence shown here is derived from an EMBL/GenBank/DDBJ whole genome shotgun (WGS) entry which is preliminary data.</text>
</comment>
<dbReference type="Proteomes" id="UP001283361">
    <property type="component" value="Unassembled WGS sequence"/>
</dbReference>